<feature type="region of interest" description="Disordered" evidence="6">
    <location>
        <begin position="67"/>
        <end position="87"/>
    </location>
</feature>
<proteinExistence type="predicted"/>
<keyword evidence="2" id="KW-0863">Zinc-finger</keyword>
<dbReference type="AlphaFoldDB" id="A0A7R9QNY5"/>
<dbReference type="InterPro" id="IPR012677">
    <property type="entry name" value="Nucleotide-bd_a/b_plait_sf"/>
</dbReference>
<keyword evidence="9" id="KW-1185">Reference proteome</keyword>
<feature type="domain" description="RRM" evidence="7">
    <location>
        <begin position="117"/>
        <end position="167"/>
    </location>
</feature>
<feature type="region of interest" description="Disordered" evidence="6">
    <location>
        <begin position="18"/>
        <end position="38"/>
    </location>
</feature>
<dbReference type="InterPro" id="IPR000504">
    <property type="entry name" value="RRM_dom"/>
</dbReference>
<dbReference type="EMBL" id="OC920869">
    <property type="protein sequence ID" value="CAD7652900.1"/>
    <property type="molecule type" value="Genomic_DNA"/>
</dbReference>
<evidence type="ECO:0000256" key="1">
    <source>
        <dbReference type="ARBA" id="ARBA00022723"/>
    </source>
</evidence>
<dbReference type="OrthoDB" id="443401at2759"/>
<dbReference type="EMBL" id="CAJPVJ010006044">
    <property type="protein sequence ID" value="CAG2170087.1"/>
    <property type="molecule type" value="Genomic_DNA"/>
</dbReference>
<keyword evidence="3" id="KW-0862">Zinc</keyword>
<evidence type="ECO:0000313" key="9">
    <source>
        <dbReference type="Proteomes" id="UP000728032"/>
    </source>
</evidence>
<evidence type="ECO:0000256" key="5">
    <source>
        <dbReference type="ARBA" id="ARBA00023054"/>
    </source>
</evidence>
<feature type="compositionally biased region" description="Basic residues" evidence="6">
    <location>
        <begin position="76"/>
        <end position="87"/>
    </location>
</feature>
<dbReference type="Proteomes" id="UP000728032">
    <property type="component" value="Unassembled WGS sequence"/>
</dbReference>
<sequence length="294" mass="32686">MPPPPHYWGPMPMRGHMPGGPPLPPPQFMPPPGRPRELIGVPTIDNNNVRHNQPLSNRTVIEPNIQMGMRGGMRGGRGHMGRGGYRGHMRRVVNDNSDKTCLEVRKIPSNLNSILHLNQHFSKFGSIVNLQVCHEGDPEAALVQYASHGEALAAIRSTEAVLNNRFIKVFWKSKDQQQAHDQTFGPKVEGTDDSDANSRASIKDRLGPKVSETESVLTAVNSSGTISRTVFDPSKLKKNNTTNAHKFQYSNTTTPSTTQTLPTIVILFYIVGNIWQFTSNIVKYQPQSITMIYQ</sequence>
<keyword evidence="4" id="KW-0694">RNA-binding</keyword>
<dbReference type="GO" id="GO:0008270">
    <property type="term" value="F:zinc ion binding"/>
    <property type="evidence" value="ECO:0007669"/>
    <property type="project" value="UniProtKB-KW"/>
</dbReference>
<keyword evidence="5" id="KW-0175">Coiled coil</keyword>
<organism evidence="8">
    <name type="scientific">Oppiella nova</name>
    <dbReference type="NCBI Taxonomy" id="334625"/>
    <lineage>
        <taxon>Eukaryota</taxon>
        <taxon>Metazoa</taxon>
        <taxon>Ecdysozoa</taxon>
        <taxon>Arthropoda</taxon>
        <taxon>Chelicerata</taxon>
        <taxon>Arachnida</taxon>
        <taxon>Acari</taxon>
        <taxon>Acariformes</taxon>
        <taxon>Sarcoptiformes</taxon>
        <taxon>Oribatida</taxon>
        <taxon>Brachypylina</taxon>
        <taxon>Oppioidea</taxon>
        <taxon>Oppiidae</taxon>
        <taxon>Oppiella</taxon>
    </lineage>
</organism>
<accession>A0A7R9QNY5</accession>
<dbReference type="InterPro" id="IPR045137">
    <property type="entry name" value="RBM26/27"/>
</dbReference>
<dbReference type="PANTHER" id="PTHR14398">
    <property type="entry name" value="RNA RECOGNITION RRM/RNP DOMAIN"/>
    <property type="match status" value="1"/>
</dbReference>
<dbReference type="GO" id="GO:0003723">
    <property type="term" value="F:RNA binding"/>
    <property type="evidence" value="ECO:0007669"/>
    <property type="project" value="UniProtKB-KW"/>
</dbReference>
<name>A0A7R9QNY5_9ACAR</name>
<evidence type="ECO:0000256" key="4">
    <source>
        <dbReference type="ARBA" id="ARBA00022884"/>
    </source>
</evidence>
<reference evidence="8" key="1">
    <citation type="submission" date="2020-11" db="EMBL/GenBank/DDBJ databases">
        <authorList>
            <person name="Tran Van P."/>
        </authorList>
    </citation>
    <scope>NUCLEOTIDE SEQUENCE</scope>
</reference>
<dbReference type="Gene3D" id="3.30.70.330">
    <property type="match status" value="1"/>
</dbReference>
<evidence type="ECO:0000313" key="8">
    <source>
        <dbReference type="EMBL" id="CAD7652900.1"/>
    </source>
</evidence>
<dbReference type="GO" id="GO:0005634">
    <property type="term" value="C:nucleus"/>
    <property type="evidence" value="ECO:0007669"/>
    <property type="project" value="TreeGrafter"/>
</dbReference>
<dbReference type="InterPro" id="IPR035979">
    <property type="entry name" value="RBD_domain_sf"/>
</dbReference>
<gene>
    <name evidence="8" type="ORF">ONB1V03_LOCUS9558</name>
</gene>
<feature type="compositionally biased region" description="Pro residues" evidence="6">
    <location>
        <begin position="19"/>
        <end position="33"/>
    </location>
</feature>
<dbReference type="PANTHER" id="PTHR14398:SF0">
    <property type="entry name" value="ZINC FINGER PROTEIN SWM"/>
    <property type="match status" value="1"/>
</dbReference>
<keyword evidence="1" id="KW-0479">Metal-binding</keyword>
<dbReference type="FunFam" id="3.30.70.330:FF:000330">
    <property type="entry name" value="RNA-binding motif protein 26"/>
    <property type="match status" value="1"/>
</dbReference>
<evidence type="ECO:0000256" key="2">
    <source>
        <dbReference type="ARBA" id="ARBA00022771"/>
    </source>
</evidence>
<evidence type="ECO:0000259" key="7">
    <source>
        <dbReference type="Pfam" id="PF00076"/>
    </source>
</evidence>
<evidence type="ECO:0000256" key="6">
    <source>
        <dbReference type="SAM" id="MobiDB-lite"/>
    </source>
</evidence>
<dbReference type="SUPFAM" id="SSF54928">
    <property type="entry name" value="RNA-binding domain, RBD"/>
    <property type="match status" value="1"/>
</dbReference>
<evidence type="ECO:0000256" key="3">
    <source>
        <dbReference type="ARBA" id="ARBA00022833"/>
    </source>
</evidence>
<protein>
    <recommendedName>
        <fullName evidence="7">RRM domain-containing protein</fullName>
    </recommendedName>
</protein>
<feature type="region of interest" description="Disordered" evidence="6">
    <location>
        <begin position="178"/>
        <end position="201"/>
    </location>
</feature>
<dbReference type="Pfam" id="PF00076">
    <property type="entry name" value="RRM_1"/>
    <property type="match status" value="1"/>
</dbReference>